<dbReference type="Proteomes" id="UP000770785">
    <property type="component" value="Unassembled WGS sequence"/>
</dbReference>
<dbReference type="PANTHER" id="PTHR34849:SF3">
    <property type="entry name" value="SSR2962 PROTEIN"/>
    <property type="match status" value="1"/>
</dbReference>
<dbReference type="PANTHER" id="PTHR34849">
    <property type="entry name" value="SSL5025 PROTEIN"/>
    <property type="match status" value="1"/>
</dbReference>
<evidence type="ECO:0000313" key="1">
    <source>
        <dbReference type="EMBL" id="NJC28514.1"/>
    </source>
</evidence>
<organism evidence="1 2">
    <name type="scientific">Neolewinella antarctica</name>
    <dbReference type="NCBI Taxonomy" id="442734"/>
    <lineage>
        <taxon>Bacteria</taxon>
        <taxon>Pseudomonadati</taxon>
        <taxon>Bacteroidota</taxon>
        <taxon>Saprospiria</taxon>
        <taxon>Saprospirales</taxon>
        <taxon>Lewinellaceae</taxon>
        <taxon>Neolewinella</taxon>
    </lineage>
</organism>
<dbReference type="SUPFAM" id="SSF46689">
    <property type="entry name" value="Homeodomain-like"/>
    <property type="match status" value="1"/>
</dbReference>
<evidence type="ECO:0000313" key="2">
    <source>
        <dbReference type="Proteomes" id="UP000770785"/>
    </source>
</evidence>
<dbReference type="InterPro" id="IPR009057">
    <property type="entry name" value="Homeodomain-like_sf"/>
</dbReference>
<gene>
    <name evidence="1" type="ORF">GGR27_004039</name>
</gene>
<keyword evidence="2" id="KW-1185">Reference proteome</keyword>
<proteinExistence type="predicted"/>
<dbReference type="InterPro" id="IPR007367">
    <property type="entry name" value="DUF433"/>
</dbReference>
<accession>A0ABX0XI62</accession>
<sequence length="76" mass="8530">MNWRDHISVSPKVMYGKPVITGTRVPVDLITEKLASGESFEDLLSAYPHVRLEQLLACLSYVTSLIRNEESILRAA</sequence>
<dbReference type="RefSeq" id="WP_168040608.1">
    <property type="nucleotide sequence ID" value="NZ_JAATJH010000016.1"/>
</dbReference>
<dbReference type="EMBL" id="JAATJH010000016">
    <property type="protein sequence ID" value="NJC28514.1"/>
    <property type="molecule type" value="Genomic_DNA"/>
</dbReference>
<reference evidence="1 2" key="1">
    <citation type="submission" date="2020-03" db="EMBL/GenBank/DDBJ databases">
        <title>Genomic Encyclopedia of Type Strains, Phase IV (KMG-IV): sequencing the most valuable type-strain genomes for metagenomic binning, comparative biology and taxonomic classification.</title>
        <authorList>
            <person name="Goeker M."/>
        </authorList>
    </citation>
    <scope>NUCLEOTIDE SEQUENCE [LARGE SCALE GENOMIC DNA]</scope>
    <source>
        <strain evidence="1 2">DSM 105096</strain>
    </source>
</reference>
<comment type="caution">
    <text evidence="1">The sequence shown here is derived from an EMBL/GenBank/DDBJ whole genome shotgun (WGS) entry which is preliminary data.</text>
</comment>
<dbReference type="Gene3D" id="1.10.10.10">
    <property type="entry name" value="Winged helix-like DNA-binding domain superfamily/Winged helix DNA-binding domain"/>
    <property type="match status" value="1"/>
</dbReference>
<name>A0ABX0XI62_9BACT</name>
<dbReference type="InterPro" id="IPR036388">
    <property type="entry name" value="WH-like_DNA-bd_sf"/>
</dbReference>
<protein>
    <submittedName>
        <fullName evidence="1">Uncharacterized protein (DUF433 family)</fullName>
    </submittedName>
</protein>
<dbReference type="Pfam" id="PF04255">
    <property type="entry name" value="DUF433"/>
    <property type="match status" value="1"/>
</dbReference>